<feature type="region of interest" description="Disordered" evidence="6">
    <location>
        <begin position="618"/>
        <end position="713"/>
    </location>
</feature>
<feature type="non-terminal residue" evidence="8">
    <location>
        <position position="1"/>
    </location>
</feature>
<feature type="compositionally biased region" description="Basic and acidic residues" evidence="6">
    <location>
        <begin position="821"/>
        <end position="846"/>
    </location>
</feature>
<organism evidence="8 9">
    <name type="scientific">Cotesia congregata</name>
    <name type="common">Parasitoid wasp</name>
    <name type="synonym">Apanteles congregatus</name>
    <dbReference type="NCBI Taxonomy" id="51543"/>
    <lineage>
        <taxon>Eukaryota</taxon>
        <taxon>Metazoa</taxon>
        <taxon>Ecdysozoa</taxon>
        <taxon>Arthropoda</taxon>
        <taxon>Hexapoda</taxon>
        <taxon>Insecta</taxon>
        <taxon>Pterygota</taxon>
        <taxon>Neoptera</taxon>
        <taxon>Endopterygota</taxon>
        <taxon>Hymenoptera</taxon>
        <taxon>Apocrita</taxon>
        <taxon>Ichneumonoidea</taxon>
        <taxon>Braconidae</taxon>
        <taxon>Microgastrinae</taxon>
        <taxon>Cotesia</taxon>
    </lineage>
</organism>
<reference evidence="8" key="1">
    <citation type="submission" date="2021-04" db="EMBL/GenBank/DDBJ databases">
        <authorList>
            <person name="Chebbi M.A.C M."/>
        </authorList>
    </citation>
    <scope>NUCLEOTIDE SEQUENCE</scope>
</reference>
<dbReference type="Pfam" id="PF21148">
    <property type="entry name" value="NSUN5_fdxn-like"/>
    <property type="match status" value="2"/>
</dbReference>
<feature type="binding site" evidence="5">
    <location>
        <position position="262"/>
    </location>
    <ligand>
        <name>S-adenosyl-L-methionine</name>
        <dbReference type="ChEBI" id="CHEBI:59789"/>
    </ligand>
</feature>
<feature type="compositionally biased region" description="Basic and acidic residues" evidence="6">
    <location>
        <begin position="552"/>
        <end position="576"/>
    </location>
</feature>
<keyword evidence="4 5" id="KW-0694">RNA-binding</keyword>
<feature type="active site" description="Nucleophile" evidence="5">
    <location>
        <position position="361"/>
    </location>
</feature>
<dbReference type="Pfam" id="PF01189">
    <property type="entry name" value="Methyltr_RsmB-F"/>
    <property type="match status" value="1"/>
</dbReference>
<dbReference type="Gene3D" id="3.40.50.150">
    <property type="entry name" value="Vaccinia Virus protein VP39"/>
    <property type="match status" value="1"/>
</dbReference>
<dbReference type="OrthoDB" id="435282at2759"/>
<sequence>MSEGFIHSVRVPRIYKTAANTLKKVEERRASLKELVYERKHPNIKAIYALAATALQNSSQLTELLEKTEILKKEPRLDQWLARILITELIWGKQSLQSEAKPVLTIRNYENKLRDGLKNTSNDKIEKTIKKVEKPRYVRVNTLIMSVDDAIQEFKNDGYILLPKSSNYKSYLKSLESLDTFSFVQDYHVRELFAFKAGTAFYDHDGYHSGALVLQDKASCLPAHLLNPPSGSVVLDMCAAPGMKTTHLAAIMNNKGKIYSIERNERRYQLLCNLIESSGANIVETINADALKIDSNKYPDIEYILVDPSCSGSGMDRLEANESTNKNDPSRLKSLQSFQVFLLRHALFDFPTVKRVVYSTCSIYAEENEMVIDEILGNVGDAYKLVPIKETLKNEWINYSSDKFNCKDNCLYAKPSVDYSNGFFVAVFERNFNVPLPEFRKVKEELKDEQVEGNNNDKFNNQKNRKQETGKNQLVVNGNNKGEGKRKKIKKKKGLSKDDKLTISNADDNKVSYGKEKSLIEKAENFVKKEFNDEENENCNKTEKNKRKKKKMSAEKGESVEKNELNGEENSKETDMKKKKKKLLADVGKDAEKNEVDGEEKFEETDIKKEKKLFIKEVNDVEKNDLNGEEKFEETDIKKKKKKKKLLTENEKQVEENNEGNIEKVRKDKKKLEDETNGELKSDVNNEKNTEEDKEKKKKKKRKYDLVEDNNSTPRYVRVNTLIMFVDDAIQEFKNDGCEKEKSLIEKAENFVKKELNDEENKNCNKTEKNELNEENSKETDMKKKKKKLLADEVKGAEKNEVDGEEISEKTNTKKKRKKKELLIKEVNDVEKNDLNGEEKFEETDIKKKKKKKVEENNEGNIEKVRKDKKKLEDETNGELKSDVNNEKNTEEDKEKKKKKKRKYDLVEDNNST</sequence>
<dbReference type="InterPro" id="IPR049561">
    <property type="entry name" value="NSUN5_7_fdxn-like"/>
</dbReference>
<feature type="binding site" evidence="5">
    <location>
        <position position="307"/>
    </location>
    <ligand>
        <name>S-adenosyl-L-methionine</name>
        <dbReference type="ChEBI" id="CHEBI:59789"/>
    </ligand>
</feature>
<dbReference type="Pfam" id="PF21153">
    <property type="entry name" value="NSUN5_N"/>
    <property type="match status" value="1"/>
</dbReference>
<dbReference type="InterPro" id="IPR049560">
    <property type="entry name" value="MeTrfase_RsmB-F_NOP2_cat"/>
</dbReference>
<feature type="compositionally biased region" description="Basic and acidic residues" evidence="6">
    <location>
        <begin position="618"/>
        <end position="637"/>
    </location>
</feature>
<evidence type="ECO:0000256" key="2">
    <source>
        <dbReference type="ARBA" id="ARBA00022679"/>
    </source>
</evidence>
<dbReference type="InterPro" id="IPR001678">
    <property type="entry name" value="MeTrfase_RsmB-F_NOP2_dom"/>
</dbReference>
<dbReference type="EMBL" id="CAJNRD030001114">
    <property type="protein sequence ID" value="CAG5073571.1"/>
    <property type="molecule type" value="Genomic_DNA"/>
</dbReference>
<dbReference type="InterPro" id="IPR048889">
    <property type="entry name" value="NSUN5_RCM1_N"/>
</dbReference>
<dbReference type="InterPro" id="IPR029063">
    <property type="entry name" value="SAM-dependent_MTases_sf"/>
</dbReference>
<comment type="similarity">
    <text evidence="5">Belongs to the class I-like SAM-binding methyltransferase superfamily. RsmB/NOP family.</text>
</comment>
<protein>
    <submittedName>
        <fullName evidence="8">Similar to Nsun5: 28S rRNA (Cytosine-C(5))-methyltransferase (Drosophila melanogaster)</fullName>
    </submittedName>
</protein>
<feature type="region of interest" description="Disordered" evidence="6">
    <location>
        <begin position="447"/>
        <end position="497"/>
    </location>
</feature>
<evidence type="ECO:0000256" key="6">
    <source>
        <dbReference type="SAM" id="MobiDB-lite"/>
    </source>
</evidence>
<evidence type="ECO:0000256" key="4">
    <source>
        <dbReference type="ARBA" id="ARBA00022884"/>
    </source>
</evidence>
<dbReference type="SUPFAM" id="SSF53335">
    <property type="entry name" value="S-adenosyl-L-methionine-dependent methyltransferases"/>
    <property type="match status" value="1"/>
</dbReference>
<feature type="binding site" evidence="5">
    <location>
        <position position="289"/>
    </location>
    <ligand>
        <name>S-adenosyl-L-methionine</name>
        <dbReference type="ChEBI" id="CHEBI:59789"/>
    </ligand>
</feature>
<feature type="compositionally biased region" description="Basic and acidic residues" evidence="6">
    <location>
        <begin position="583"/>
        <end position="596"/>
    </location>
</feature>
<dbReference type="Gene3D" id="3.30.70.1170">
    <property type="entry name" value="Sun protein, domain 3"/>
    <property type="match status" value="1"/>
</dbReference>
<dbReference type="Proteomes" id="UP000786811">
    <property type="component" value="Unassembled WGS sequence"/>
</dbReference>
<evidence type="ECO:0000259" key="7">
    <source>
        <dbReference type="PROSITE" id="PS51686"/>
    </source>
</evidence>
<comment type="caution">
    <text evidence="8">The sequence shown here is derived from an EMBL/GenBank/DDBJ whole genome shotgun (WGS) entry which is preliminary data.</text>
</comment>
<dbReference type="GO" id="GO:0070475">
    <property type="term" value="P:rRNA base methylation"/>
    <property type="evidence" value="ECO:0007669"/>
    <property type="project" value="TreeGrafter"/>
</dbReference>
<evidence type="ECO:0000256" key="3">
    <source>
        <dbReference type="ARBA" id="ARBA00022691"/>
    </source>
</evidence>
<feature type="compositionally biased region" description="Basic residues" evidence="6">
    <location>
        <begin position="484"/>
        <end position="494"/>
    </location>
</feature>
<feature type="compositionally biased region" description="Basic and acidic residues" evidence="6">
    <location>
        <begin position="752"/>
        <end position="782"/>
    </location>
</feature>
<dbReference type="PANTHER" id="PTHR22807:SF4">
    <property type="entry name" value="28S RRNA (CYTOSINE-C(5))-METHYLTRANSFERASE"/>
    <property type="match status" value="1"/>
</dbReference>
<accession>A0A8J2E0Z5</accession>
<evidence type="ECO:0000313" key="8">
    <source>
        <dbReference type="EMBL" id="CAG5073571.1"/>
    </source>
</evidence>
<gene>
    <name evidence="8" type="ORF">HICCMSTLAB_LOCUS502</name>
</gene>
<feature type="compositionally biased region" description="Basic and acidic residues" evidence="6">
    <location>
        <begin position="646"/>
        <end position="695"/>
    </location>
</feature>
<dbReference type="GO" id="GO:0008173">
    <property type="term" value="F:RNA methyltransferase activity"/>
    <property type="evidence" value="ECO:0007669"/>
    <property type="project" value="InterPro"/>
</dbReference>
<keyword evidence="9" id="KW-1185">Reference proteome</keyword>
<comment type="caution">
    <text evidence="5">Lacks conserved residue(s) required for the propagation of feature annotation.</text>
</comment>
<feature type="region of interest" description="Disordered" evidence="6">
    <location>
        <begin position="533"/>
        <end position="605"/>
    </location>
</feature>
<evidence type="ECO:0000256" key="5">
    <source>
        <dbReference type="PROSITE-ProRule" id="PRU01023"/>
    </source>
</evidence>
<dbReference type="InterPro" id="IPR023267">
    <property type="entry name" value="RCMT"/>
</dbReference>
<feature type="region of interest" description="Disordered" evidence="6">
    <location>
        <begin position="752"/>
        <end position="913"/>
    </location>
</feature>
<keyword evidence="2 5" id="KW-0808">Transferase</keyword>
<feature type="domain" description="SAM-dependent MTase RsmB/NOP-type" evidence="7">
    <location>
        <begin position="126"/>
        <end position="431"/>
    </location>
</feature>
<dbReference type="AlphaFoldDB" id="A0A8J2E0Z5"/>
<dbReference type="GO" id="GO:0003723">
    <property type="term" value="F:RNA binding"/>
    <property type="evidence" value="ECO:0007669"/>
    <property type="project" value="UniProtKB-UniRule"/>
</dbReference>
<dbReference type="GO" id="GO:0005730">
    <property type="term" value="C:nucleolus"/>
    <property type="evidence" value="ECO:0007669"/>
    <property type="project" value="TreeGrafter"/>
</dbReference>
<feature type="compositionally biased region" description="Basic and acidic residues" evidence="6">
    <location>
        <begin position="789"/>
        <end position="812"/>
    </location>
</feature>
<feature type="compositionally biased region" description="Basic and acidic residues" evidence="6">
    <location>
        <begin position="853"/>
        <end position="895"/>
    </location>
</feature>
<proteinExistence type="inferred from homology"/>
<evidence type="ECO:0000256" key="1">
    <source>
        <dbReference type="ARBA" id="ARBA00022603"/>
    </source>
</evidence>
<evidence type="ECO:0000313" key="9">
    <source>
        <dbReference type="Proteomes" id="UP000786811"/>
    </source>
</evidence>
<dbReference type="PRINTS" id="PR02008">
    <property type="entry name" value="RCMTFAMILY"/>
</dbReference>
<keyword evidence="3 5" id="KW-0949">S-adenosyl-L-methionine</keyword>
<dbReference type="PANTHER" id="PTHR22807">
    <property type="entry name" value="NOP2 YEAST -RELATED NOL1/NOP2/FMU SUN DOMAIN-CONTAINING"/>
    <property type="match status" value="1"/>
</dbReference>
<dbReference type="PROSITE" id="PS51686">
    <property type="entry name" value="SAM_MT_RSMB_NOP"/>
    <property type="match status" value="1"/>
</dbReference>
<keyword evidence="1 5" id="KW-0489">Methyltransferase</keyword>
<name>A0A8J2E0Z5_COTCN</name>